<dbReference type="InterPro" id="IPR011990">
    <property type="entry name" value="TPR-like_helical_dom_sf"/>
</dbReference>
<evidence type="ECO:0000256" key="2">
    <source>
        <dbReference type="ARBA" id="ARBA00022490"/>
    </source>
</evidence>
<evidence type="ECO:0000256" key="4">
    <source>
        <dbReference type="ARBA" id="ARBA00022803"/>
    </source>
</evidence>
<evidence type="ECO:0000256" key="6">
    <source>
        <dbReference type="PROSITE-ProRule" id="PRU00339"/>
    </source>
</evidence>
<proteinExistence type="inferred from homology"/>
<evidence type="ECO:0000256" key="3">
    <source>
        <dbReference type="ARBA" id="ARBA00022737"/>
    </source>
</evidence>
<evidence type="ECO:0000313" key="8">
    <source>
        <dbReference type="Proteomes" id="UP000050454"/>
    </source>
</evidence>
<dbReference type="SUPFAM" id="SSF48452">
    <property type="entry name" value="TPR-like"/>
    <property type="match status" value="4"/>
</dbReference>
<evidence type="ECO:0000256" key="5">
    <source>
        <dbReference type="ARBA" id="ARBA00038253"/>
    </source>
</evidence>
<dbReference type="OrthoDB" id="6249026at2"/>
<dbReference type="SMART" id="SM00028">
    <property type="entry name" value="TPR"/>
    <property type="match status" value="7"/>
</dbReference>
<keyword evidence="2" id="KW-0963">Cytoplasm</keyword>
<comment type="subcellular location">
    <subcellularLocation>
        <location evidence="1">Cytoplasm</location>
    </subcellularLocation>
</comment>
<evidence type="ECO:0000256" key="1">
    <source>
        <dbReference type="ARBA" id="ARBA00004496"/>
    </source>
</evidence>
<reference evidence="7 8" key="1">
    <citation type="submission" date="2015-07" db="EMBL/GenBank/DDBJ databases">
        <title>The draft genome sequence of Leadbetterella sp. JN14-9.</title>
        <authorList>
            <person name="Liu Y."/>
            <person name="Du J."/>
            <person name="Shao Z."/>
        </authorList>
    </citation>
    <scope>NUCLEOTIDE SEQUENCE [LARGE SCALE GENOMIC DNA]</scope>
    <source>
        <strain evidence="7 8">JN14-9</strain>
    </source>
</reference>
<dbReference type="PANTHER" id="PTHR46630:SF1">
    <property type="entry name" value="TETRATRICOPEPTIDE REPEAT PROTEIN 29"/>
    <property type="match status" value="1"/>
</dbReference>
<keyword evidence="3" id="KW-0677">Repeat</keyword>
<keyword evidence="8" id="KW-1185">Reference proteome</keyword>
<comment type="caution">
    <text evidence="7">The sequence shown here is derived from an EMBL/GenBank/DDBJ whole genome shotgun (WGS) entry which is preliminary data.</text>
</comment>
<dbReference type="Gene3D" id="1.25.40.10">
    <property type="entry name" value="Tetratricopeptide repeat domain"/>
    <property type="match status" value="2"/>
</dbReference>
<dbReference type="PANTHER" id="PTHR46630">
    <property type="entry name" value="TETRATRICOPEPTIDE REPEAT PROTEIN 29"/>
    <property type="match status" value="1"/>
</dbReference>
<dbReference type="Proteomes" id="UP000050454">
    <property type="component" value="Unassembled WGS sequence"/>
</dbReference>
<organism evidence="7 8">
    <name type="scientific">Jiulongibacter sediminis</name>
    <dbReference type="NCBI Taxonomy" id="1605367"/>
    <lineage>
        <taxon>Bacteria</taxon>
        <taxon>Pseudomonadati</taxon>
        <taxon>Bacteroidota</taxon>
        <taxon>Cytophagia</taxon>
        <taxon>Cytophagales</taxon>
        <taxon>Leadbetterellaceae</taxon>
        <taxon>Jiulongibacter</taxon>
    </lineage>
</organism>
<dbReference type="InterPro" id="IPR019734">
    <property type="entry name" value="TPR_rpt"/>
</dbReference>
<comment type="similarity">
    <text evidence="5">Belongs to the Rap family.</text>
</comment>
<dbReference type="STRING" id="1605367.AFM12_17640"/>
<evidence type="ECO:0000313" key="7">
    <source>
        <dbReference type="EMBL" id="KPM47046.1"/>
    </source>
</evidence>
<protein>
    <submittedName>
        <fullName evidence="7">Uncharacterized protein</fullName>
    </submittedName>
</protein>
<sequence>MAKDIKGFNVFIASPSGLDKEREVFRKCLQEFNSIEGIRKNIIFNPDGWERTLGGIGRPQSIINQQVIESDFFVVVLHNKWGSHPGNNRFNATSGSEEEYLLALECFHDLDKPMKQVVVVFKSLSLNEQENPDEEIKKVLNFRQSIEKGKNLLYHTFSNIQDFEKIIREHLIDWSSNPNQKIQLNESTETTSDLIYYLDLIEKDSLSISKEEIRKVEKGWEYYNNGNLTKAELVFSSLQFKNYNIITSLNHSKFLRRLKRDTESLNLLNEAEIVASQLEADFSLVIIYNLKGKYYYEQRDYLEGIKYFTLSIKLSTLRDFSFEMAYGHKMLGIVQYSSNQFKLGLESLEKAISINSQNNFTYELAKCHEWTGTILAAQCKFQKAADSYIEASSSYKELNKLQDYSNSKLKAARNLIYVGKLDEAWTITDNSLEIDSLDEESENLLISLSNFGRICLLNSDYKTAFEYFSKAVTRAKGLNNDKIIASALLDLAQYHFQIQDYDNCRKNNEEALKLYSKSQDKKGLAAVFGNFGNIDVTNNDFDSAIKNLSKSLEYYSEINNDLGLANQTGNIGVLFIKMGKYIEAENMLKQSIHLNSYIDNLSGLANAHGNLASLFLDKGDYEKAETEIQKSIEIETSLGNISGAIGDFILLSDIKAKSLNFIESNKILNKALQLAKNSGLVFWEEKVSNKMRKRNLEIP</sequence>
<dbReference type="RefSeq" id="WP_055151111.1">
    <property type="nucleotide sequence ID" value="NZ_JXSZ01000013.1"/>
</dbReference>
<name>A0A0P7BP36_9BACT</name>
<accession>A0A0P7BP36</accession>
<dbReference type="Pfam" id="PF13181">
    <property type="entry name" value="TPR_8"/>
    <property type="match status" value="1"/>
</dbReference>
<feature type="repeat" description="TPR" evidence="6">
    <location>
        <begin position="605"/>
        <end position="638"/>
    </location>
</feature>
<dbReference type="GO" id="GO:0005737">
    <property type="term" value="C:cytoplasm"/>
    <property type="evidence" value="ECO:0007669"/>
    <property type="project" value="UniProtKB-SubCell"/>
</dbReference>
<dbReference type="AlphaFoldDB" id="A0A0P7BP36"/>
<dbReference type="InterPro" id="IPR051476">
    <property type="entry name" value="Bac_ResReg_Asp_Phosphatase"/>
</dbReference>
<dbReference type="EMBL" id="LGTQ01000013">
    <property type="protein sequence ID" value="KPM47046.1"/>
    <property type="molecule type" value="Genomic_DNA"/>
</dbReference>
<gene>
    <name evidence="7" type="ORF">AFM12_17640</name>
</gene>
<dbReference type="Pfam" id="PF13424">
    <property type="entry name" value="TPR_12"/>
    <property type="match status" value="1"/>
</dbReference>
<dbReference type="PROSITE" id="PS50005">
    <property type="entry name" value="TPR"/>
    <property type="match status" value="1"/>
</dbReference>
<keyword evidence="4 6" id="KW-0802">TPR repeat</keyword>